<accession>A2FUS8</accession>
<dbReference type="GO" id="GO:0005643">
    <property type="term" value="C:nuclear pore"/>
    <property type="evidence" value="ECO:0007669"/>
    <property type="project" value="UniProtKB-SubCell"/>
</dbReference>
<keyword evidence="3" id="KW-1185">Reference proteome</keyword>
<dbReference type="VEuPathDB" id="TrichDB:TVAGG3_0927590"/>
<dbReference type="RefSeq" id="XP_001304272.1">
    <property type="nucleotide sequence ID" value="XM_001304271.1"/>
</dbReference>
<keyword evidence="1" id="KW-0472">Membrane</keyword>
<dbReference type="EMBL" id="DS114042">
    <property type="protein sequence ID" value="EAX91342.1"/>
    <property type="molecule type" value="Genomic_DNA"/>
</dbReference>
<evidence type="ECO:0000256" key="1">
    <source>
        <dbReference type="RuleBase" id="RU365073"/>
    </source>
</evidence>
<keyword evidence="1" id="KW-0811">Translocation</keyword>
<dbReference type="GO" id="GO:0051028">
    <property type="term" value="P:mRNA transport"/>
    <property type="evidence" value="ECO:0007669"/>
    <property type="project" value="UniProtKB-KW"/>
</dbReference>
<keyword evidence="1" id="KW-0653">Protein transport</keyword>
<protein>
    <recommendedName>
        <fullName evidence="1">Nuclear pore complex protein Nup85</fullName>
    </recommendedName>
</protein>
<keyword evidence="1" id="KW-0509">mRNA transport</keyword>
<keyword evidence="1" id="KW-0813">Transport</keyword>
<comment type="similarity">
    <text evidence="1">Belongs to the nucleoporin Nup85 family.</text>
</comment>
<dbReference type="GO" id="GO:0031965">
    <property type="term" value="C:nuclear membrane"/>
    <property type="evidence" value="ECO:0007669"/>
    <property type="project" value="UniProtKB-UniRule"/>
</dbReference>
<sequence length="437" mass="49918">MFFGNDGCILKWDSTDKMLVMQRLPDPTESHTKLVQNFAKVFKNLHSSVISQTDGTIFLAACQGYADSLGDNKFGYPLFKLLESCVLNYKATNVKQAFNSAFKFYTDNIAPNPVHQIIHTLVCKQNQNFIEEYQNIGGSIQVGNMLSAVYAATNIEAWRIYLSNIPDATEFDKKVIAFINDENYNLGDWKLNIAAKLCFRYNSITKSELKDLCYPHLSNVQPNTIDSIIKVMFDTDFSTLITTIYAMTNDEMVAAHFIDILYTVYEHGKNYRSNPVDQPRNLAIRRYVESLLQNTEFANEAVMYLKTIQNGESIIEVIFPYIKMHLNPVTLGSIRNTKEFTCKFTEQHYIFNLLENARKEGNEAVIKVLNEEFLNCSVSDQERIVAENEDLILSNLEIDNKILPAMLAAAKNSHVKSAITMRLFNLIETNNTIPRYE</sequence>
<dbReference type="InterPro" id="IPR011502">
    <property type="entry name" value="Nucleoporin_Nup85"/>
</dbReference>
<dbReference type="InParanoid" id="A2FUS8"/>
<dbReference type="Proteomes" id="UP000001542">
    <property type="component" value="Unassembled WGS sequence"/>
</dbReference>
<comment type="subunit">
    <text evidence="1">Component of the nuclear pore complex (NPC).</text>
</comment>
<organism evidence="2 3">
    <name type="scientific">Trichomonas vaginalis (strain ATCC PRA-98 / G3)</name>
    <dbReference type="NCBI Taxonomy" id="412133"/>
    <lineage>
        <taxon>Eukaryota</taxon>
        <taxon>Metamonada</taxon>
        <taxon>Parabasalia</taxon>
        <taxon>Trichomonadida</taxon>
        <taxon>Trichomonadidae</taxon>
        <taxon>Trichomonas</taxon>
    </lineage>
</organism>
<gene>
    <name evidence="2" type="ORF">TVAG_296740</name>
</gene>
<dbReference type="Pfam" id="PF07575">
    <property type="entry name" value="Nucleopor_Nup85"/>
    <property type="match status" value="1"/>
</dbReference>
<reference evidence="2" key="1">
    <citation type="submission" date="2006-10" db="EMBL/GenBank/DDBJ databases">
        <authorList>
            <person name="Amadeo P."/>
            <person name="Zhao Q."/>
            <person name="Wortman J."/>
            <person name="Fraser-Liggett C."/>
            <person name="Carlton J."/>
        </authorList>
    </citation>
    <scope>NUCLEOTIDE SEQUENCE</scope>
    <source>
        <strain evidence="2">G3</strain>
    </source>
</reference>
<evidence type="ECO:0000313" key="3">
    <source>
        <dbReference type="Proteomes" id="UP000001542"/>
    </source>
</evidence>
<proteinExistence type="inferred from homology"/>
<dbReference type="AlphaFoldDB" id="A2FUS8"/>
<evidence type="ECO:0000313" key="2">
    <source>
        <dbReference type="EMBL" id="EAX91342.1"/>
    </source>
</evidence>
<dbReference type="VEuPathDB" id="TrichDB:TVAG_296740"/>
<comment type="subcellular location">
    <subcellularLocation>
        <location evidence="1">Nucleus</location>
        <location evidence="1">Nuclear pore complex</location>
    </subcellularLocation>
</comment>
<dbReference type="KEGG" id="tva:4749035"/>
<reference evidence="2" key="2">
    <citation type="journal article" date="2007" name="Science">
        <title>Draft genome sequence of the sexually transmitted pathogen Trichomonas vaginalis.</title>
        <authorList>
            <person name="Carlton J.M."/>
            <person name="Hirt R.P."/>
            <person name="Silva J.C."/>
            <person name="Delcher A.L."/>
            <person name="Schatz M."/>
            <person name="Zhao Q."/>
            <person name="Wortman J.R."/>
            <person name="Bidwell S.L."/>
            <person name="Alsmark U.C.M."/>
            <person name="Besteiro S."/>
            <person name="Sicheritz-Ponten T."/>
            <person name="Noel C.J."/>
            <person name="Dacks J.B."/>
            <person name="Foster P.G."/>
            <person name="Simillion C."/>
            <person name="Van de Peer Y."/>
            <person name="Miranda-Saavedra D."/>
            <person name="Barton G.J."/>
            <person name="Westrop G.D."/>
            <person name="Mueller S."/>
            <person name="Dessi D."/>
            <person name="Fiori P.L."/>
            <person name="Ren Q."/>
            <person name="Paulsen I."/>
            <person name="Zhang H."/>
            <person name="Bastida-Corcuera F.D."/>
            <person name="Simoes-Barbosa A."/>
            <person name="Brown M.T."/>
            <person name="Hayes R.D."/>
            <person name="Mukherjee M."/>
            <person name="Okumura C.Y."/>
            <person name="Schneider R."/>
            <person name="Smith A.J."/>
            <person name="Vanacova S."/>
            <person name="Villalvazo M."/>
            <person name="Haas B.J."/>
            <person name="Pertea M."/>
            <person name="Feldblyum T.V."/>
            <person name="Utterback T.R."/>
            <person name="Shu C.L."/>
            <person name="Osoegawa K."/>
            <person name="de Jong P.J."/>
            <person name="Hrdy I."/>
            <person name="Horvathova L."/>
            <person name="Zubacova Z."/>
            <person name="Dolezal P."/>
            <person name="Malik S.B."/>
            <person name="Logsdon J.M. Jr."/>
            <person name="Henze K."/>
            <person name="Gupta A."/>
            <person name="Wang C.C."/>
            <person name="Dunne R.L."/>
            <person name="Upcroft J.A."/>
            <person name="Upcroft P."/>
            <person name="White O."/>
            <person name="Salzberg S.L."/>
            <person name="Tang P."/>
            <person name="Chiu C.-H."/>
            <person name="Lee Y.-S."/>
            <person name="Embley T.M."/>
            <person name="Coombs G.H."/>
            <person name="Mottram J.C."/>
            <person name="Tachezy J."/>
            <person name="Fraser-Liggett C.M."/>
            <person name="Johnson P.J."/>
        </authorList>
    </citation>
    <scope>NUCLEOTIDE SEQUENCE [LARGE SCALE GENOMIC DNA]</scope>
    <source>
        <strain evidence="2">G3</strain>
    </source>
</reference>
<keyword evidence="1" id="KW-0906">Nuclear pore complex</keyword>
<keyword evidence="1" id="KW-0539">Nucleus</keyword>
<name>A2FUS8_TRIV3</name>
<dbReference type="GO" id="GO:0015031">
    <property type="term" value="P:protein transport"/>
    <property type="evidence" value="ECO:0007669"/>
    <property type="project" value="UniProtKB-KW"/>
</dbReference>
<comment type="function">
    <text evidence="1">Functions as a component of the nuclear pore complex (NPC).</text>
</comment>